<accession>A0AC34Q667</accession>
<evidence type="ECO:0000313" key="1">
    <source>
        <dbReference type="Proteomes" id="UP000887576"/>
    </source>
</evidence>
<sequence length="877" mass="99107">MAFSLRGFFGASSEAEGEKDDEVVEKLVLRLEPNSSFEDRRDALKALRAMAKTYRVTVATHGLHYYMHIITVEKDIKDLVGPALEILSECLNPEDESFENDDFGNQFSLTLLHQSNFASSLFEILENPDFLVRRNALQLLTILIRHSHREVQDAVNLQPTAVSHIVELLHDNREVIRNSAVLFLTELARGDAALQKLLAYQNVFQLLFEIIDQETADSIVVEDCLFVILNLLKKNNSNQESFREANLIQRLTELCRLFLCPPEDFADPVGEWPEQKTSNFIFILEIVRSLVSPENIHNTVHSAQNAFMQCGLVDLLSRVMLSDLGVSVEALIECNVAVSELIRGNYSSQDFFAKSSLNDEAIHRSALLVLLMSMTAEKLNFHVRTSAFYCFTSFLHDNLKGKTKTIESLLPSDNPDPDDYIFGEHICRAILSSESVQVWFGASVLMHCLIDADDLKIQLLRVRLSTTGQDPSSLLTHISRQLMVSGSRRLQLRCGILMFLAMWLHKCSAAVEIFLSSEETIYFLTSELANQSFYDISESEHQLVQGLLAFLVAVCVNSWEPEIPEKKTSFLQLLERRVGKENIAEALDGLSRSEFYIQAAQRPQPLAKTPQDLKLEYQFTKLVKSLESALIKIFRPNGGALPSASEAVVASYKKLIKQQDEQIAALTQEMKALKTSGPPQINGVAASTANNEHNNEIIENLRGQLAAQTQRVNELSDAYVWVENAKMLNTQWQNEVQNLRGLLKQWQEFSVQQVPEPHNVYCQQLLTENRNLEAQLNQGWAAFEKLTADYAEATKSANYYKNLAEELQRNLETSLSMPKPSQDYASNVAAEDTSFQQLSKEHEDLLVLLAEQDGKLTRYKQRLRAFGENISEDETDA</sequence>
<reference evidence="2" key="1">
    <citation type="submission" date="2022-11" db="UniProtKB">
        <authorList>
            <consortium name="WormBaseParasite"/>
        </authorList>
    </citation>
    <scope>IDENTIFICATION</scope>
</reference>
<organism evidence="1 2">
    <name type="scientific">Panagrolaimus sp. JU765</name>
    <dbReference type="NCBI Taxonomy" id="591449"/>
    <lineage>
        <taxon>Eukaryota</taxon>
        <taxon>Metazoa</taxon>
        <taxon>Ecdysozoa</taxon>
        <taxon>Nematoda</taxon>
        <taxon>Chromadorea</taxon>
        <taxon>Rhabditida</taxon>
        <taxon>Tylenchina</taxon>
        <taxon>Panagrolaimomorpha</taxon>
        <taxon>Panagrolaimoidea</taxon>
        <taxon>Panagrolaimidae</taxon>
        <taxon>Panagrolaimus</taxon>
    </lineage>
</organism>
<evidence type="ECO:0000313" key="2">
    <source>
        <dbReference type="WBParaSite" id="JU765_v2.g13277.t1"/>
    </source>
</evidence>
<dbReference type="WBParaSite" id="JU765_v2.g13277.t1">
    <property type="protein sequence ID" value="JU765_v2.g13277.t1"/>
    <property type="gene ID" value="JU765_v2.g13277"/>
</dbReference>
<name>A0AC34Q667_9BILA</name>
<proteinExistence type="predicted"/>
<protein>
    <submittedName>
        <fullName evidence="2">General vesicular transport factor p115</fullName>
    </submittedName>
</protein>
<dbReference type="Proteomes" id="UP000887576">
    <property type="component" value="Unplaced"/>
</dbReference>